<dbReference type="GO" id="GO:0002143">
    <property type="term" value="P:tRNA wobble position uridine thiolation"/>
    <property type="evidence" value="ECO:0007669"/>
    <property type="project" value="TreeGrafter"/>
</dbReference>
<dbReference type="InterPro" id="IPR032442">
    <property type="entry name" value="CTU1_C"/>
</dbReference>
<name>A0A8C9H4E9_9PRIM</name>
<dbReference type="PIRSF" id="PIRSF004976">
    <property type="entry name" value="ATPase_YdaO"/>
    <property type="match status" value="1"/>
</dbReference>
<organism evidence="4 5">
    <name type="scientific">Piliocolobus tephrosceles</name>
    <name type="common">Ugandan red Colobus</name>
    <dbReference type="NCBI Taxonomy" id="591936"/>
    <lineage>
        <taxon>Eukaryota</taxon>
        <taxon>Metazoa</taxon>
        <taxon>Chordata</taxon>
        <taxon>Craniata</taxon>
        <taxon>Vertebrata</taxon>
        <taxon>Euteleostomi</taxon>
        <taxon>Mammalia</taxon>
        <taxon>Eutheria</taxon>
        <taxon>Euarchontoglires</taxon>
        <taxon>Primates</taxon>
        <taxon>Haplorrhini</taxon>
        <taxon>Catarrhini</taxon>
        <taxon>Cercopithecidae</taxon>
        <taxon>Colobinae</taxon>
        <taxon>Piliocolobus</taxon>
    </lineage>
</organism>
<dbReference type="PANTHER" id="PTHR11807:SF12">
    <property type="entry name" value="CYTOPLASMIC TRNA 2-THIOLATION PROTEIN 1"/>
    <property type="match status" value="1"/>
</dbReference>
<dbReference type="SUPFAM" id="SSF52402">
    <property type="entry name" value="Adenine nucleotide alpha hydrolases-like"/>
    <property type="match status" value="1"/>
</dbReference>
<dbReference type="Ensembl" id="ENSPTET00000021928.1">
    <property type="protein sequence ID" value="ENSPTEP00000014627.1"/>
    <property type="gene ID" value="ENSPTEG00000016322.1"/>
</dbReference>
<evidence type="ECO:0000259" key="3">
    <source>
        <dbReference type="Pfam" id="PF16503"/>
    </source>
</evidence>
<protein>
    <recommendedName>
        <fullName evidence="3">Cytoplasmic tRNA 2-thiolation protein 1 C-terminal domain-containing protein</fullName>
    </recommendedName>
</protein>
<evidence type="ECO:0000313" key="4">
    <source>
        <dbReference type="Ensembl" id="ENSPTEP00000014627.1"/>
    </source>
</evidence>
<sequence>MPAPSCASSLCGASFCAAFEAEVLHTVLAGRLLPPGAVVAVGASGKDSTVVAHVVRAGAAPGHLTAARGFRLGHQWLPGSGAGGRAEPGGALGTVAHRCGLRRPLRGWTVDPVVRSTTNSSRSRSCCTFCGVLQRRALEEGARHVGAIHTPTTENKAGHNADDMAETALMNFPRGDAGRLARGGDLGSPREGGALPRCRPLQFSQKEVVLCAHFRRLDCFSEKRVCAPEAFASTPGTRSSAWRRRGRRRCWTSCTRPIAWRWPQPRGPRARSRCGALASRALCQACALLDGLNRGRPRVAIGKGRRGLDEKATPGTPGDPARVPTSKAVPTF</sequence>
<evidence type="ECO:0000256" key="1">
    <source>
        <dbReference type="ARBA" id="ARBA00022679"/>
    </source>
</evidence>
<dbReference type="GO" id="GO:0002144">
    <property type="term" value="C:cytosolic tRNA wobble base thiouridylase complex"/>
    <property type="evidence" value="ECO:0007669"/>
    <property type="project" value="TreeGrafter"/>
</dbReference>
<accession>A0A8C9H4E9</accession>
<evidence type="ECO:0000313" key="5">
    <source>
        <dbReference type="Proteomes" id="UP000694416"/>
    </source>
</evidence>
<proteinExistence type="predicted"/>
<dbReference type="GO" id="GO:0005739">
    <property type="term" value="C:mitochondrion"/>
    <property type="evidence" value="ECO:0007669"/>
    <property type="project" value="TreeGrafter"/>
</dbReference>
<dbReference type="Proteomes" id="UP000694416">
    <property type="component" value="Unplaced"/>
</dbReference>
<dbReference type="GO" id="GO:0000049">
    <property type="term" value="F:tRNA binding"/>
    <property type="evidence" value="ECO:0007669"/>
    <property type="project" value="TreeGrafter"/>
</dbReference>
<reference evidence="4" key="1">
    <citation type="submission" date="2025-08" db="UniProtKB">
        <authorList>
            <consortium name="Ensembl"/>
        </authorList>
    </citation>
    <scope>IDENTIFICATION</scope>
</reference>
<evidence type="ECO:0000256" key="2">
    <source>
        <dbReference type="SAM" id="MobiDB-lite"/>
    </source>
</evidence>
<feature type="domain" description="Cytoplasmic tRNA 2-thiolation protein 1 C-terminal" evidence="3">
    <location>
        <begin position="272"/>
        <end position="300"/>
    </location>
</feature>
<dbReference type="GO" id="GO:0016740">
    <property type="term" value="F:transferase activity"/>
    <property type="evidence" value="ECO:0007669"/>
    <property type="project" value="UniProtKB-KW"/>
</dbReference>
<dbReference type="InterPro" id="IPR035107">
    <property type="entry name" value="tRNA_thiolation_TtcA_Ctu1"/>
</dbReference>
<keyword evidence="5" id="KW-1185">Reference proteome</keyword>
<keyword evidence="1" id="KW-0808">Transferase</keyword>
<dbReference type="PANTHER" id="PTHR11807">
    <property type="entry name" value="ATPASES OF THE PP SUPERFAMILY-RELATED"/>
    <property type="match status" value="1"/>
</dbReference>
<feature type="region of interest" description="Disordered" evidence="2">
    <location>
        <begin position="299"/>
        <end position="332"/>
    </location>
</feature>
<reference evidence="4" key="2">
    <citation type="submission" date="2025-09" db="UniProtKB">
        <authorList>
            <consortium name="Ensembl"/>
        </authorList>
    </citation>
    <scope>IDENTIFICATION</scope>
</reference>
<dbReference type="AlphaFoldDB" id="A0A8C9H4E9"/>
<dbReference type="Gene3D" id="3.40.50.620">
    <property type="entry name" value="HUPs"/>
    <property type="match status" value="1"/>
</dbReference>
<dbReference type="InterPro" id="IPR014729">
    <property type="entry name" value="Rossmann-like_a/b/a_fold"/>
</dbReference>
<dbReference type="Pfam" id="PF16503">
    <property type="entry name" value="zn-ribbon_14"/>
    <property type="match status" value="1"/>
</dbReference>